<comment type="similarity">
    <text evidence="1">Belongs to the krueppel C2H2-type zinc-finger protein family.</text>
</comment>
<keyword evidence="4 7" id="KW-0863">Zinc-finger</keyword>
<dbReference type="GO" id="GO:0000978">
    <property type="term" value="F:RNA polymerase II cis-regulatory region sequence-specific DNA binding"/>
    <property type="evidence" value="ECO:0007669"/>
    <property type="project" value="TreeGrafter"/>
</dbReference>
<dbReference type="Pfam" id="PF00096">
    <property type="entry name" value="zf-C2H2"/>
    <property type="match status" value="2"/>
</dbReference>
<evidence type="ECO:0000256" key="3">
    <source>
        <dbReference type="ARBA" id="ARBA00022737"/>
    </source>
</evidence>
<dbReference type="InterPro" id="IPR013087">
    <property type="entry name" value="Znf_C2H2_type"/>
</dbReference>
<dbReference type="SMART" id="SM00355">
    <property type="entry name" value="ZnF_C2H2"/>
    <property type="match status" value="3"/>
</dbReference>
<dbReference type="OrthoDB" id="8113227at2759"/>
<dbReference type="PANTHER" id="PTHR24393:SF100">
    <property type="entry name" value="ZINC FINGER PROTEIN-RELATED"/>
    <property type="match status" value="1"/>
</dbReference>
<reference evidence="9" key="1">
    <citation type="thesis" date="2020" institute="ProQuest LLC" country="789 East Eisenhower Parkway, Ann Arbor, MI, USA">
        <title>Comparative Genomics and Chromosome Evolution.</title>
        <authorList>
            <person name="Mudd A.B."/>
        </authorList>
    </citation>
    <scope>NUCLEOTIDE SEQUENCE</scope>
    <source>
        <strain evidence="9">HN-11 Male</strain>
        <tissue evidence="9">Kidney and liver</tissue>
    </source>
</reference>
<keyword evidence="5" id="KW-0862">Zinc</keyword>
<dbReference type="AlphaFoldDB" id="A0A8J6E5A1"/>
<evidence type="ECO:0000256" key="6">
    <source>
        <dbReference type="ARBA" id="ARBA00023242"/>
    </source>
</evidence>
<keyword evidence="10" id="KW-1185">Reference proteome</keyword>
<dbReference type="FunFam" id="3.30.160.60:FF:002343">
    <property type="entry name" value="Zinc finger protein 33A"/>
    <property type="match status" value="2"/>
</dbReference>
<evidence type="ECO:0000256" key="2">
    <source>
        <dbReference type="ARBA" id="ARBA00022723"/>
    </source>
</evidence>
<sequence length="194" mass="22003">MMDDHLYLSDVKEIPVDVTRENHSMNMEGILTLSLNYEDEDVVPHCSAENLLTLNVHPRLHSTDLSYNPPNHEEPSADRSQIVTSAGQEGGRLFQCGEQFPNSSGLCTHTGIHTGEKPYSYKSHLVRHLRCHTGEKPYPCSECGKRFTHRSNLVKHVRIHTGEKPYSCLDCGRCFSDQSSHIKHKRSHTEKKPS</sequence>
<dbReference type="GO" id="GO:0001228">
    <property type="term" value="F:DNA-binding transcription activator activity, RNA polymerase II-specific"/>
    <property type="evidence" value="ECO:0007669"/>
    <property type="project" value="TreeGrafter"/>
</dbReference>
<keyword evidence="2" id="KW-0479">Metal-binding</keyword>
<keyword evidence="3" id="KW-0677">Repeat</keyword>
<evidence type="ECO:0000313" key="9">
    <source>
        <dbReference type="EMBL" id="KAG9463525.1"/>
    </source>
</evidence>
<dbReference type="PROSITE" id="PS50157">
    <property type="entry name" value="ZINC_FINGER_C2H2_2"/>
    <property type="match status" value="4"/>
</dbReference>
<gene>
    <name evidence="9" type="ORF">GDO78_021565</name>
</gene>
<feature type="domain" description="C2H2-type" evidence="8">
    <location>
        <begin position="95"/>
        <end position="118"/>
    </location>
</feature>
<comment type="caution">
    <text evidence="9">The sequence shown here is derived from an EMBL/GenBank/DDBJ whole genome shotgun (WGS) entry which is preliminary data.</text>
</comment>
<evidence type="ECO:0000256" key="4">
    <source>
        <dbReference type="ARBA" id="ARBA00022771"/>
    </source>
</evidence>
<dbReference type="EMBL" id="WNTK01006562">
    <property type="protein sequence ID" value="KAG9463525.1"/>
    <property type="molecule type" value="Genomic_DNA"/>
</dbReference>
<protein>
    <recommendedName>
        <fullName evidence="8">C2H2-type domain-containing protein</fullName>
    </recommendedName>
</protein>
<feature type="domain" description="C2H2-type" evidence="8">
    <location>
        <begin position="117"/>
        <end position="137"/>
    </location>
</feature>
<dbReference type="Proteomes" id="UP000770717">
    <property type="component" value="Unassembled WGS sequence"/>
</dbReference>
<accession>A0A8J6E5A1</accession>
<proteinExistence type="inferred from homology"/>
<name>A0A8J6E5A1_ELECQ</name>
<evidence type="ECO:0000313" key="10">
    <source>
        <dbReference type="Proteomes" id="UP000770717"/>
    </source>
</evidence>
<keyword evidence="6" id="KW-0539">Nucleus</keyword>
<feature type="domain" description="C2H2-type" evidence="8">
    <location>
        <begin position="138"/>
        <end position="165"/>
    </location>
</feature>
<evidence type="ECO:0000256" key="1">
    <source>
        <dbReference type="ARBA" id="ARBA00006991"/>
    </source>
</evidence>
<dbReference type="GO" id="GO:0008270">
    <property type="term" value="F:zinc ion binding"/>
    <property type="evidence" value="ECO:0007669"/>
    <property type="project" value="UniProtKB-KW"/>
</dbReference>
<feature type="domain" description="C2H2-type" evidence="8">
    <location>
        <begin position="166"/>
        <end position="193"/>
    </location>
</feature>
<dbReference type="GO" id="GO:0005634">
    <property type="term" value="C:nucleus"/>
    <property type="evidence" value="ECO:0007669"/>
    <property type="project" value="TreeGrafter"/>
</dbReference>
<evidence type="ECO:0000259" key="8">
    <source>
        <dbReference type="PROSITE" id="PS50157"/>
    </source>
</evidence>
<dbReference type="InterPro" id="IPR036236">
    <property type="entry name" value="Znf_C2H2_sf"/>
</dbReference>
<evidence type="ECO:0000256" key="7">
    <source>
        <dbReference type="PROSITE-ProRule" id="PRU00042"/>
    </source>
</evidence>
<dbReference type="Gene3D" id="3.30.160.60">
    <property type="entry name" value="Classic Zinc Finger"/>
    <property type="match status" value="4"/>
</dbReference>
<dbReference type="PANTHER" id="PTHR24393">
    <property type="entry name" value="ZINC FINGER PROTEIN"/>
    <property type="match status" value="1"/>
</dbReference>
<dbReference type="PROSITE" id="PS00028">
    <property type="entry name" value="ZINC_FINGER_C2H2_1"/>
    <property type="match status" value="2"/>
</dbReference>
<organism evidence="9 10">
    <name type="scientific">Eleutherodactylus coqui</name>
    <name type="common">Puerto Rican coqui</name>
    <dbReference type="NCBI Taxonomy" id="57060"/>
    <lineage>
        <taxon>Eukaryota</taxon>
        <taxon>Metazoa</taxon>
        <taxon>Chordata</taxon>
        <taxon>Craniata</taxon>
        <taxon>Vertebrata</taxon>
        <taxon>Euteleostomi</taxon>
        <taxon>Amphibia</taxon>
        <taxon>Batrachia</taxon>
        <taxon>Anura</taxon>
        <taxon>Neobatrachia</taxon>
        <taxon>Hyloidea</taxon>
        <taxon>Eleutherodactylidae</taxon>
        <taxon>Eleutherodactylinae</taxon>
        <taxon>Eleutherodactylus</taxon>
        <taxon>Eleutherodactylus</taxon>
    </lineage>
</organism>
<dbReference type="SUPFAM" id="SSF57667">
    <property type="entry name" value="beta-beta-alpha zinc fingers"/>
    <property type="match status" value="2"/>
</dbReference>
<evidence type="ECO:0000256" key="5">
    <source>
        <dbReference type="ARBA" id="ARBA00022833"/>
    </source>
</evidence>